<comment type="caution">
    <text evidence="2">The sequence shown here is derived from an EMBL/GenBank/DDBJ whole genome shotgun (WGS) entry which is preliminary data.</text>
</comment>
<feature type="chain" id="PRO_5042508925" evidence="1">
    <location>
        <begin position="27"/>
        <end position="274"/>
    </location>
</feature>
<name>A0AAI8YFP4_9PEZI</name>
<dbReference type="InterPro" id="IPR024079">
    <property type="entry name" value="MetalloPept_cat_dom_sf"/>
</dbReference>
<dbReference type="EMBL" id="CAUWAG010000004">
    <property type="protein sequence ID" value="CAJ2503029.1"/>
    <property type="molecule type" value="Genomic_DNA"/>
</dbReference>
<proteinExistence type="predicted"/>
<reference evidence="2" key="1">
    <citation type="submission" date="2023-10" db="EMBL/GenBank/DDBJ databases">
        <authorList>
            <person name="Hackl T."/>
        </authorList>
    </citation>
    <scope>NUCLEOTIDE SEQUENCE</scope>
</reference>
<protein>
    <submittedName>
        <fullName evidence="2">Uu.00g104230.m01.CDS01</fullName>
    </submittedName>
</protein>
<dbReference type="SUPFAM" id="SSF55486">
    <property type="entry name" value="Metalloproteases ('zincins'), catalytic domain"/>
    <property type="match status" value="1"/>
</dbReference>
<evidence type="ECO:0000256" key="1">
    <source>
        <dbReference type="SAM" id="SignalP"/>
    </source>
</evidence>
<sequence>MHTPLKLAHLCYALFVGHSLLVGVSGRAAHPLPPTANLVTRHGDKNFPTNIRNSGIYLNDPQQGGKLLNEQGSGGFQDALTFIETAISNSGPDVSMTIYKKYFNEFDHHRVMRVLERISDAHYGTCGKTAQLFCHKGSMEMSNIQASASRLRQALAQLEARDADRPNLIFGERAWEYQITGELDDGICERLDAAGLQDRTHRFLATIILHAYFHWNKLFHGIMHEMMDLAVSYKATRALNKEKAVYNAESYACFLKELYLTLRCGKEEGWDLGD</sequence>
<dbReference type="Proteomes" id="UP001295740">
    <property type="component" value="Unassembled WGS sequence"/>
</dbReference>
<gene>
    <name evidence="2" type="ORF">KHLLAP_LOCUS3497</name>
</gene>
<dbReference type="Gene3D" id="3.40.390.10">
    <property type="entry name" value="Collagenase (Catalytic Domain)"/>
    <property type="match status" value="1"/>
</dbReference>
<dbReference type="GO" id="GO:0008237">
    <property type="term" value="F:metallopeptidase activity"/>
    <property type="evidence" value="ECO:0007669"/>
    <property type="project" value="InterPro"/>
</dbReference>
<feature type="signal peptide" evidence="1">
    <location>
        <begin position="1"/>
        <end position="26"/>
    </location>
</feature>
<dbReference type="AlphaFoldDB" id="A0AAI8YFP4"/>
<evidence type="ECO:0000313" key="3">
    <source>
        <dbReference type="Proteomes" id="UP001295740"/>
    </source>
</evidence>
<organism evidence="2 3">
    <name type="scientific">Anthostomella pinea</name>
    <dbReference type="NCBI Taxonomy" id="933095"/>
    <lineage>
        <taxon>Eukaryota</taxon>
        <taxon>Fungi</taxon>
        <taxon>Dikarya</taxon>
        <taxon>Ascomycota</taxon>
        <taxon>Pezizomycotina</taxon>
        <taxon>Sordariomycetes</taxon>
        <taxon>Xylariomycetidae</taxon>
        <taxon>Xylariales</taxon>
        <taxon>Xylariaceae</taxon>
        <taxon>Anthostomella</taxon>
    </lineage>
</organism>
<keyword evidence="1" id="KW-0732">Signal</keyword>
<evidence type="ECO:0000313" key="2">
    <source>
        <dbReference type="EMBL" id="CAJ2503029.1"/>
    </source>
</evidence>
<keyword evidence="3" id="KW-1185">Reference proteome</keyword>
<accession>A0AAI8YFP4</accession>